<dbReference type="Proteomes" id="UP000830055">
    <property type="component" value="Chromosome"/>
</dbReference>
<accession>A0ABN6M9X9</accession>
<protein>
    <submittedName>
        <fullName evidence="1">Uncharacterized protein</fullName>
    </submittedName>
</protein>
<dbReference type="EMBL" id="AP025516">
    <property type="protein sequence ID" value="BDD89185.1"/>
    <property type="molecule type" value="Genomic_DNA"/>
</dbReference>
<sequence length="82" mass="9361">MGSYDIISVKVVEGKVLNSLWQSNMQIIETDKGVYIDNMPNRQFGAQERGAKPGFDWVSNVGKTVHNVKIFESRGFQWLNKQ</sequence>
<reference evidence="1 2" key="1">
    <citation type="submission" date="2022-01" db="EMBL/GenBank/DDBJ databases">
        <title>Desulfofustis limnae sp. nov., a novel mesophilic sulfate-reducing bacterium isolated from marsh soil.</title>
        <authorList>
            <person name="Watanabe M."/>
            <person name="Takahashi A."/>
            <person name="Kojima H."/>
            <person name="Fukui M."/>
        </authorList>
    </citation>
    <scope>NUCLEOTIDE SEQUENCE [LARGE SCALE GENOMIC DNA]</scope>
    <source>
        <strain evidence="1 2">PPLL</strain>
    </source>
</reference>
<proteinExistence type="predicted"/>
<evidence type="ECO:0000313" key="1">
    <source>
        <dbReference type="EMBL" id="BDD89185.1"/>
    </source>
</evidence>
<keyword evidence="2" id="KW-1185">Reference proteome</keyword>
<dbReference type="RefSeq" id="WP_284152500.1">
    <property type="nucleotide sequence ID" value="NZ_AP025516.1"/>
</dbReference>
<evidence type="ECO:0000313" key="2">
    <source>
        <dbReference type="Proteomes" id="UP000830055"/>
    </source>
</evidence>
<name>A0ABN6M9X9_9BACT</name>
<gene>
    <name evidence="1" type="ORF">DPPLL_35500</name>
</gene>
<organism evidence="1 2">
    <name type="scientific">Desulfofustis limnaeus</name>
    <dbReference type="NCBI Taxonomy" id="2740163"/>
    <lineage>
        <taxon>Bacteria</taxon>
        <taxon>Pseudomonadati</taxon>
        <taxon>Thermodesulfobacteriota</taxon>
        <taxon>Desulfobulbia</taxon>
        <taxon>Desulfobulbales</taxon>
        <taxon>Desulfocapsaceae</taxon>
        <taxon>Desulfofustis</taxon>
    </lineage>
</organism>